<dbReference type="PANTHER" id="PTHR43280">
    <property type="entry name" value="ARAC-FAMILY TRANSCRIPTIONAL REGULATOR"/>
    <property type="match status" value="1"/>
</dbReference>
<dbReference type="PROSITE" id="PS01124">
    <property type="entry name" value="HTH_ARAC_FAMILY_2"/>
    <property type="match status" value="1"/>
</dbReference>
<dbReference type="SUPFAM" id="SSF51215">
    <property type="entry name" value="Regulatory protein AraC"/>
    <property type="match status" value="1"/>
</dbReference>
<evidence type="ECO:0000256" key="1">
    <source>
        <dbReference type="ARBA" id="ARBA00023015"/>
    </source>
</evidence>
<keyword evidence="1" id="KW-0805">Transcription regulation</keyword>
<dbReference type="SUPFAM" id="SSF46689">
    <property type="entry name" value="Homeodomain-like"/>
    <property type="match status" value="2"/>
</dbReference>
<evidence type="ECO:0000259" key="4">
    <source>
        <dbReference type="PROSITE" id="PS01124"/>
    </source>
</evidence>
<dbReference type="InterPro" id="IPR009057">
    <property type="entry name" value="Homeodomain-like_sf"/>
</dbReference>
<dbReference type="Gene3D" id="2.60.120.10">
    <property type="entry name" value="Jelly Rolls"/>
    <property type="match status" value="1"/>
</dbReference>
<evidence type="ECO:0000313" key="6">
    <source>
        <dbReference type="Proteomes" id="UP000182152"/>
    </source>
</evidence>
<dbReference type="InterPro" id="IPR003313">
    <property type="entry name" value="AraC-bd"/>
</dbReference>
<evidence type="ECO:0000256" key="3">
    <source>
        <dbReference type="ARBA" id="ARBA00023163"/>
    </source>
</evidence>
<dbReference type="SMART" id="SM00342">
    <property type="entry name" value="HTH_ARAC"/>
    <property type="match status" value="1"/>
</dbReference>
<dbReference type="InterPro" id="IPR014710">
    <property type="entry name" value="RmlC-like_jellyroll"/>
</dbReference>
<evidence type="ECO:0000313" key="5">
    <source>
        <dbReference type="EMBL" id="OJG81675.1"/>
    </source>
</evidence>
<comment type="caution">
    <text evidence="5">The sequence shown here is derived from an EMBL/GenBank/DDBJ whole genome shotgun (WGS) entry which is preliminary data.</text>
</comment>
<dbReference type="InterPro" id="IPR037923">
    <property type="entry name" value="HTH-like"/>
</dbReference>
<proteinExistence type="predicted"/>
<reference evidence="5 6" key="1">
    <citation type="submission" date="2014-12" db="EMBL/GenBank/DDBJ databases">
        <title>Draft genome sequences of 29 type strains of Enterococci.</title>
        <authorList>
            <person name="Zhong Z."/>
            <person name="Sun Z."/>
            <person name="Liu W."/>
            <person name="Zhang W."/>
            <person name="Zhang H."/>
        </authorList>
    </citation>
    <scope>NUCLEOTIDE SEQUENCE [LARGE SCALE GENOMIC DNA]</scope>
    <source>
        <strain evidence="5 6">DSM 15687</strain>
    </source>
</reference>
<dbReference type="Proteomes" id="UP000182152">
    <property type="component" value="Unassembled WGS sequence"/>
</dbReference>
<keyword evidence="6" id="KW-1185">Reference proteome</keyword>
<name>A0A1L8WKY3_9ENTE</name>
<dbReference type="PANTHER" id="PTHR43280:SF34">
    <property type="entry name" value="ARAC-FAMILY TRANSCRIPTIONAL REGULATOR"/>
    <property type="match status" value="1"/>
</dbReference>
<accession>A0A1L8WKY3</accession>
<organism evidence="5 6">
    <name type="scientific">Enterococcus ratti</name>
    <dbReference type="NCBI Taxonomy" id="150033"/>
    <lineage>
        <taxon>Bacteria</taxon>
        <taxon>Bacillati</taxon>
        <taxon>Bacillota</taxon>
        <taxon>Bacilli</taxon>
        <taxon>Lactobacillales</taxon>
        <taxon>Enterococcaceae</taxon>
        <taxon>Enterococcus</taxon>
    </lineage>
</organism>
<evidence type="ECO:0000256" key="2">
    <source>
        <dbReference type="ARBA" id="ARBA00023125"/>
    </source>
</evidence>
<keyword evidence="3" id="KW-0804">Transcription</keyword>
<dbReference type="GO" id="GO:0003700">
    <property type="term" value="F:DNA-binding transcription factor activity"/>
    <property type="evidence" value="ECO:0007669"/>
    <property type="project" value="InterPro"/>
</dbReference>
<dbReference type="Gene3D" id="1.10.10.60">
    <property type="entry name" value="Homeodomain-like"/>
    <property type="match status" value="2"/>
</dbReference>
<protein>
    <submittedName>
        <fullName evidence="5">AraC family transcriptional regulator</fullName>
    </submittedName>
</protein>
<dbReference type="InterPro" id="IPR018060">
    <property type="entry name" value="HTH_AraC"/>
</dbReference>
<dbReference type="GO" id="GO:0043565">
    <property type="term" value="F:sequence-specific DNA binding"/>
    <property type="evidence" value="ECO:0007669"/>
    <property type="project" value="InterPro"/>
</dbReference>
<gene>
    <name evidence="5" type="ORF">RV14_GL000202</name>
</gene>
<feature type="domain" description="HTH araC/xylS-type" evidence="4">
    <location>
        <begin position="191"/>
        <end position="288"/>
    </location>
</feature>
<dbReference type="EMBL" id="JXLB01000010">
    <property type="protein sequence ID" value="OJG81675.1"/>
    <property type="molecule type" value="Genomic_DNA"/>
</dbReference>
<sequence length="303" mass="36105">MNKEGVRKMKINGESVNTMVSDQYEIYHVKDVVSQNKTIYHYHDFYEIHTTLKGSATFYLNGRQFTIHSGSVLLIHSNDLHRIVRQSSDVFERVYIFVTPSFLKSRSTPWSNLSSCFQPMGEDRSRVLQIDPNMLKRKLAFIDNPPDKTVYGEDIRYEHELIEYLIFLNQMVQKEECMQEQNAVVPNERVEQMLQYIANNLSHPLSLEEMEKKFFVSKYYITREFKKYTGFTFHQYVLKKKLIYAKYLLREYRSSSAVYNKSGFSSYPHFLKVFKKEFGLTPKEFLKRDVHNPLIHHVHFEEE</sequence>
<keyword evidence="2" id="KW-0238">DNA-binding</keyword>
<dbReference type="STRING" id="150033.RV14_GL000202"/>
<dbReference type="AlphaFoldDB" id="A0A1L8WKY3"/>
<dbReference type="Pfam" id="PF02311">
    <property type="entry name" value="AraC_binding"/>
    <property type="match status" value="1"/>
</dbReference>
<dbReference type="Pfam" id="PF12833">
    <property type="entry name" value="HTH_18"/>
    <property type="match status" value="1"/>
</dbReference>